<sequence length="93" mass="10208">MEGEHLQALHLFKKLSVHTNHGLNEFALCGALTACASSKAVEFGKAIHGRTIKDGMLGMTIVSNSLVTFYSKIANLEDSVRVFEMIERKDIVS</sequence>
<dbReference type="InterPro" id="IPR046960">
    <property type="entry name" value="PPR_At4g14850-like_plant"/>
</dbReference>
<reference evidence="1" key="2">
    <citation type="submission" date="2023-06" db="EMBL/GenBank/DDBJ databases">
        <authorList>
            <person name="Ma L."/>
            <person name="Liu K.-W."/>
            <person name="Li Z."/>
            <person name="Hsiao Y.-Y."/>
            <person name="Qi Y."/>
            <person name="Fu T."/>
            <person name="Tang G."/>
            <person name="Zhang D."/>
            <person name="Sun W.-H."/>
            <person name="Liu D.-K."/>
            <person name="Li Y."/>
            <person name="Chen G.-Z."/>
            <person name="Liu X.-D."/>
            <person name="Liao X.-Y."/>
            <person name="Jiang Y.-T."/>
            <person name="Yu X."/>
            <person name="Hao Y."/>
            <person name="Huang J."/>
            <person name="Zhao X.-W."/>
            <person name="Ke S."/>
            <person name="Chen Y.-Y."/>
            <person name="Wu W.-L."/>
            <person name="Hsu J.-L."/>
            <person name="Lin Y.-F."/>
            <person name="Huang M.-D."/>
            <person name="Li C.-Y."/>
            <person name="Huang L."/>
            <person name="Wang Z.-W."/>
            <person name="Zhao X."/>
            <person name="Zhong W.-Y."/>
            <person name="Peng D.-H."/>
            <person name="Ahmad S."/>
            <person name="Lan S."/>
            <person name="Zhang J.-S."/>
            <person name="Tsai W.-C."/>
            <person name="Van De Peer Y."/>
            <person name="Liu Z.-J."/>
        </authorList>
    </citation>
    <scope>NUCLEOTIDE SEQUENCE</scope>
    <source>
        <strain evidence="1">CP</strain>
        <tissue evidence="1">Leaves</tissue>
    </source>
</reference>
<dbReference type="Proteomes" id="UP001180020">
    <property type="component" value="Unassembled WGS sequence"/>
</dbReference>
<name>A0AAV9CWY8_ACOCL</name>
<comment type="caution">
    <text evidence="1">The sequence shown here is derived from an EMBL/GenBank/DDBJ whole genome shotgun (WGS) entry which is preliminary data.</text>
</comment>
<proteinExistence type="predicted"/>
<dbReference type="GO" id="GO:0003723">
    <property type="term" value="F:RNA binding"/>
    <property type="evidence" value="ECO:0007669"/>
    <property type="project" value="InterPro"/>
</dbReference>
<dbReference type="Gene3D" id="1.25.40.10">
    <property type="entry name" value="Tetratricopeptide repeat domain"/>
    <property type="match status" value="1"/>
</dbReference>
<keyword evidence="2" id="KW-1185">Reference proteome</keyword>
<dbReference type="InterPro" id="IPR011990">
    <property type="entry name" value="TPR-like_helical_dom_sf"/>
</dbReference>
<accession>A0AAV9CWY8</accession>
<dbReference type="AlphaFoldDB" id="A0AAV9CWY8"/>
<protein>
    <submittedName>
        <fullName evidence="1">Pentatricopeptide repeat-containing protein</fullName>
    </submittedName>
</protein>
<evidence type="ECO:0000313" key="1">
    <source>
        <dbReference type="EMBL" id="KAK1293335.1"/>
    </source>
</evidence>
<dbReference type="EMBL" id="JAUJYO010000017">
    <property type="protein sequence ID" value="KAK1293335.1"/>
    <property type="molecule type" value="Genomic_DNA"/>
</dbReference>
<reference evidence="1" key="1">
    <citation type="journal article" date="2023" name="Nat. Commun.">
        <title>Diploid and tetraploid genomes of Acorus and the evolution of monocots.</title>
        <authorList>
            <person name="Ma L."/>
            <person name="Liu K.W."/>
            <person name="Li Z."/>
            <person name="Hsiao Y.Y."/>
            <person name="Qi Y."/>
            <person name="Fu T."/>
            <person name="Tang G.D."/>
            <person name="Zhang D."/>
            <person name="Sun W.H."/>
            <person name="Liu D.K."/>
            <person name="Li Y."/>
            <person name="Chen G.Z."/>
            <person name="Liu X.D."/>
            <person name="Liao X.Y."/>
            <person name="Jiang Y.T."/>
            <person name="Yu X."/>
            <person name="Hao Y."/>
            <person name="Huang J."/>
            <person name="Zhao X.W."/>
            <person name="Ke S."/>
            <person name="Chen Y.Y."/>
            <person name="Wu W.L."/>
            <person name="Hsu J.L."/>
            <person name="Lin Y.F."/>
            <person name="Huang M.D."/>
            <person name="Li C.Y."/>
            <person name="Huang L."/>
            <person name="Wang Z.W."/>
            <person name="Zhao X."/>
            <person name="Zhong W.Y."/>
            <person name="Peng D.H."/>
            <person name="Ahmad S."/>
            <person name="Lan S."/>
            <person name="Zhang J.S."/>
            <person name="Tsai W.C."/>
            <person name="Van de Peer Y."/>
            <person name="Liu Z.J."/>
        </authorList>
    </citation>
    <scope>NUCLEOTIDE SEQUENCE</scope>
    <source>
        <strain evidence="1">CP</strain>
    </source>
</reference>
<gene>
    <name evidence="1" type="primary">PCMP-E38</name>
    <name evidence="1" type="ORF">QJS10_CPB17g02284</name>
</gene>
<dbReference type="PANTHER" id="PTHR47926">
    <property type="entry name" value="PENTATRICOPEPTIDE REPEAT-CONTAINING PROTEIN"/>
    <property type="match status" value="1"/>
</dbReference>
<evidence type="ECO:0000313" key="2">
    <source>
        <dbReference type="Proteomes" id="UP001180020"/>
    </source>
</evidence>
<organism evidence="1 2">
    <name type="scientific">Acorus calamus</name>
    <name type="common">Sweet flag</name>
    <dbReference type="NCBI Taxonomy" id="4465"/>
    <lineage>
        <taxon>Eukaryota</taxon>
        <taxon>Viridiplantae</taxon>
        <taxon>Streptophyta</taxon>
        <taxon>Embryophyta</taxon>
        <taxon>Tracheophyta</taxon>
        <taxon>Spermatophyta</taxon>
        <taxon>Magnoliopsida</taxon>
        <taxon>Liliopsida</taxon>
        <taxon>Acoraceae</taxon>
        <taxon>Acorus</taxon>
    </lineage>
</organism>
<dbReference type="GO" id="GO:0009451">
    <property type="term" value="P:RNA modification"/>
    <property type="evidence" value="ECO:0007669"/>
    <property type="project" value="InterPro"/>
</dbReference>